<dbReference type="EMBL" id="VVIW01000021">
    <property type="protein sequence ID" value="NHZ43556.1"/>
    <property type="molecule type" value="Genomic_DNA"/>
</dbReference>
<organism evidence="3 4">
    <name type="scientific">Massilia aquatica</name>
    <dbReference type="NCBI Taxonomy" id="2609000"/>
    <lineage>
        <taxon>Bacteria</taxon>
        <taxon>Pseudomonadati</taxon>
        <taxon>Pseudomonadota</taxon>
        <taxon>Betaproteobacteria</taxon>
        <taxon>Burkholderiales</taxon>
        <taxon>Oxalobacteraceae</taxon>
        <taxon>Telluria group</taxon>
        <taxon>Massilia</taxon>
    </lineage>
</organism>
<evidence type="ECO:0000313" key="3">
    <source>
        <dbReference type="EMBL" id="NHZ43556.1"/>
    </source>
</evidence>
<proteinExistence type="predicted"/>
<gene>
    <name evidence="3" type="ORF">F1609_25780</name>
</gene>
<sequence>MQKTPTNPAVPLQGRAGSSPSSACWRDGKLIVIPAGASLPARCVKCNAPAQMGKPQKFSWHDPKWNPLISIHFLLHVVGAAALQESVRLAVGLCERHRRWPRWFNYLSYVLIALGCATLAAAFFVEESLLIGSLAFAIWLVAAIIGTAAGHTLTAAYVSKAEARLKGGGSAFLDSLPRR</sequence>
<evidence type="ECO:0000313" key="4">
    <source>
        <dbReference type="Proteomes" id="UP000819052"/>
    </source>
</evidence>
<feature type="region of interest" description="Disordered" evidence="1">
    <location>
        <begin position="1"/>
        <end position="21"/>
    </location>
</feature>
<evidence type="ECO:0008006" key="5">
    <source>
        <dbReference type="Google" id="ProtNLM"/>
    </source>
</evidence>
<dbReference type="Proteomes" id="UP000819052">
    <property type="component" value="Unassembled WGS sequence"/>
</dbReference>
<protein>
    <recommendedName>
        <fullName evidence="5">DUF2231 domain-containing protein</fullName>
    </recommendedName>
</protein>
<keyword evidence="2" id="KW-0812">Transmembrane</keyword>
<comment type="caution">
    <text evidence="3">The sequence shown here is derived from an EMBL/GenBank/DDBJ whole genome shotgun (WGS) entry which is preliminary data.</text>
</comment>
<reference evidence="3 4" key="1">
    <citation type="submission" date="2019-09" db="EMBL/GenBank/DDBJ databases">
        <title>Taxonomy of Antarctic Massilia spp.: description of Massilia rubra sp. nov., Massilia aquatica sp. nov., Massilia mucilaginosa sp. nov., Massilia frigida sp. nov. isolated from streams, lakes and regoliths.</title>
        <authorList>
            <person name="Holochova P."/>
            <person name="Sedlacek I."/>
            <person name="Kralova S."/>
            <person name="Maslanova I."/>
            <person name="Busse H.-J."/>
            <person name="Stankova E."/>
            <person name="Vrbovska V."/>
            <person name="Kovarovic V."/>
            <person name="Bartak M."/>
            <person name="Svec P."/>
            <person name="Pantucek R."/>
        </authorList>
    </citation>
    <scope>NUCLEOTIDE SEQUENCE [LARGE SCALE GENOMIC DNA]</scope>
    <source>
        <strain evidence="3 4">CCM 8693</strain>
    </source>
</reference>
<dbReference type="RefSeq" id="WP_167079529.1">
    <property type="nucleotide sequence ID" value="NZ_VVIW01000021.1"/>
</dbReference>
<keyword evidence="2" id="KW-1133">Transmembrane helix</keyword>
<feature type="transmembrane region" description="Helical" evidence="2">
    <location>
        <begin position="103"/>
        <end position="124"/>
    </location>
</feature>
<name>A0ABX0M8M6_9BURK</name>
<keyword evidence="2" id="KW-0472">Membrane</keyword>
<keyword evidence="4" id="KW-1185">Reference proteome</keyword>
<accession>A0ABX0M8M6</accession>
<evidence type="ECO:0000256" key="1">
    <source>
        <dbReference type="SAM" id="MobiDB-lite"/>
    </source>
</evidence>
<feature type="transmembrane region" description="Helical" evidence="2">
    <location>
        <begin position="136"/>
        <end position="158"/>
    </location>
</feature>
<evidence type="ECO:0000256" key="2">
    <source>
        <dbReference type="SAM" id="Phobius"/>
    </source>
</evidence>